<dbReference type="RefSeq" id="WP_007844494.1">
    <property type="nucleotide sequence ID" value="NZ_AKJY01000050.1"/>
</dbReference>
<evidence type="ECO:0000313" key="3">
    <source>
        <dbReference type="EMBL" id="EJL70839.1"/>
    </source>
</evidence>
<dbReference type="OrthoDB" id="1055762at2"/>
<comment type="caution">
    <text evidence="3">The sequence shown here is derived from an EMBL/GenBank/DDBJ whole genome shotgun (WGS) entry which is preliminary data.</text>
</comment>
<protein>
    <submittedName>
        <fullName evidence="3">Por secretion system C-terminal sorting domain containing protein</fullName>
    </submittedName>
</protein>
<accession>J3CFU6</accession>
<dbReference type="EMBL" id="AKJY01000050">
    <property type="protein sequence ID" value="EJL70839.1"/>
    <property type="molecule type" value="Genomic_DNA"/>
</dbReference>
<dbReference type="PATRIC" id="fig|1144316.3.peg.2719"/>
<reference evidence="3 4" key="1">
    <citation type="journal article" date="2012" name="J. Bacteriol.">
        <title>Twenty-one genome sequences from Pseudomonas species and 19 genome sequences from diverse bacteria isolated from the rhizosphere and endosphere of Populus deltoides.</title>
        <authorList>
            <person name="Brown S.D."/>
            <person name="Utturkar S.M."/>
            <person name="Klingeman D.M."/>
            <person name="Johnson C.M."/>
            <person name="Martin S.L."/>
            <person name="Land M.L."/>
            <person name="Lu T.Y."/>
            <person name="Schadt C.W."/>
            <person name="Doktycz M.J."/>
            <person name="Pelletier D.A."/>
        </authorList>
    </citation>
    <scope>NUCLEOTIDE SEQUENCE [LARGE SCALE GENOMIC DNA]</scope>
    <source>
        <strain evidence="3 4">CF314</strain>
    </source>
</reference>
<sequence>MKTRILFLFTCIGIVLMNGQMPKWLTGGGGYLDFTGAAPQFTPSSINSGTGAYDESGNILFTVTGGNINTSNAGAVNISEGETSVIRVPGKCDEWYVIGVKLFIAYGNNPNPNVHSDDRYLYKLYHAVIKMISGSPNLIGAVVDDGIIADLGYPGPTNPMNPVQLPGIAVSKLNGNNERYVYTVGLNYLNNSSTVSTIRRFIINGVSPTNSFQSSPVSSNYLPTYFGSAVRELELYESANGLKVLAWGDSTDPPNNINSYNPARLYTAAIDSSAPLNCIITNYPLPQGGMVGGLEFYNNGQNLVFSISNFQGSPGMVDYGLRTINLSNGTITPITNSLREGISGQIDNYHAIEKDVFGNYFVVKTEYIYSGPNPGMTFKLMTVDLNNLLLNPNTYEGTFLPDQVDDENYYVQSSPANDLAAFDSQYDIGLEPNPSANTWINTYQSNDIWNRVTNVGLNITHENPGYAGPGSNVMRFRVHNISCATSAPGFARLYWTMGSTGEAWPESWTGVMTANNQPLGAELNIAYTGFNSSNEYVVGQGFKIPALAPGQEYIIDAKWYPVNPAIYGVNADNVICFLGRIVSSNDPMFDENPGPNAPVEANVIKNNNIVTRNTRLVNLSGAFFLSPSGFFIGNYLDHVRNFNVRFQRLKTSSVPFESVGTITIKLEDKVWDRWKAAGMQAEGVEVLDYNNHEIIITDLQNAQLKNIPIQPKEYLPIVLNFKLNNNISTIEKYDFAVSQHTTDKPDQPYGTVCHFLVSVNEEIKNGEPICDGECSEENKKVDITSVFDGSIKFSPNPVSDMAIVDFILKEDAKIAAKVVDYYGKQIKVIPVGSSLKGANRIKFSTADLINGIYILNMSTGSESKSLQFIVKH</sequence>
<proteinExistence type="predicted"/>
<dbReference type="InterPro" id="IPR026444">
    <property type="entry name" value="Secre_tail"/>
</dbReference>
<feature type="domain" description="Secretion system C-terminal sorting" evidence="2">
    <location>
        <begin position="795"/>
        <end position="869"/>
    </location>
</feature>
<dbReference type="Pfam" id="PF18962">
    <property type="entry name" value="Por_Secre_tail"/>
    <property type="match status" value="1"/>
</dbReference>
<evidence type="ECO:0000256" key="1">
    <source>
        <dbReference type="ARBA" id="ARBA00022729"/>
    </source>
</evidence>
<evidence type="ECO:0000259" key="2">
    <source>
        <dbReference type="Pfam" id="PF18962"/>
    </source>
</evidence>
<name>J3CFU6_9FLAO</name>
<dbReference type="NCBIfam" id="TIGR04183">
    <property type="entry name" value="Por_Secre_tail"/>
    <property type="match status" value="1"/>
</dbReference>
<gene>
    <name evidence="3" type="ORF">PMI13_02701</name>
</gene>
<keyword evidence="4" id="KW-1185">Reference proteome</keyword>
<keyword evidence="1" id="KW-0732">Signal</keyword>
<evidence type="ECO:0000313" key="4">
    <source>
        <dbReference type="Proteomes" id="UP000007509"/>
    </source>
</evidence>
<organism evidence="3 4">
    <name type="scientific">Chryseobacterium populi</name>
    <dbReference type="NCBI Taxonomy" id="1144316"/>
    <lineage>
        <taxon>Bacteria</taxon>
        <taxon>Pseudomonadati</taxon>
        <taxon>Bacteroidota</taxon>
        <taxon>Flavobacteriia</taxon>
        <taxon>Flavobacteriales</taxon>
        <taxon>Weeksellaceae</taxon>
        <taxon>Chryseobacterium group</taxon>
        <taxon>Chryseobacterium</taxon>
    </lineage>
</organism>
<dbReference type="Proteomes" id="UP000007509">
    <property type="component" value="Unassembled WGS sequence"/>
</dbReference>
<dbReference type="AlphaFoldDB" id="J3CFU6"/>